<protein>
    <submittedName>
        <fullName evidence="1">Uncharacterized protein</fullName>
    </submittedName>
</protein>
<dbReference type="EMBL" id="BRPK01000006">
    <property type="protein sequence ID" value="GLB39399.1"/>
    <property type="molecule type" value="Genomic_DNA"/>
</dbReference>
<dbReference type="OrthoDB" id="3024888at2759"/>
<reference evidence="1" key="1">
    <citation type="submission" date="2022-07" db="EMBL/GenBank/DDBJ databases">
        <title>The genome of Lyophyllum shimeji provides insight into the initial evolution of ectomycorrhizal fungal genome.</title>
        <authorList>
            <person name="Kobayashi Y."/>
            <person name="Shibata T."/>
            <person name="Hirakawa H."/>
            <person name="Shigenobu S."/>
            <person name="Nishiyama T."/>
            <person name="Yamada A."/>
            <person name="Hasebe M."/>
            <person name="Kawaguchi M."/>
        </authorList>
    </citation>
    <scope>NUCLEOTIDE SEQUENCE</scope>
    <source>
        <strain evidence="1">AT787</strain>
    </source>
</reference>
<accession>A0A9P3ULL1</accession>
<name>A0A9P3ULL1_LYOSH</name>
<sequence length="357" mass="39787">MHSNDGTSIQNLNLEPLLRLSHRLEATDGMQPQVFFTCHPRYIHEKSLKLAESLLVESGQKLKVPCRTVEGVASSIYTAALAELPFSRTAALIARSIAAEIFWIDEQLSAMFQEELADLATSNFITTWMNEFSRGCNHEGRLCPTLDDLASQLDDVRFNRSNPRLEESAFEDLYLEELHIAECEDSSLMSACTVPTARAQVRSTEPDCTPTQTTITLPLAEKAGSEETLRAASILLGDLYSMGLIHPDVMQMCTLYIVDNLCLASDVRCLHVLLNRAATYLAPSLGLVFLRTCHRKIMLGGSAMLKEDTSELLDLLTLVDDIITHDAEFSKTDNVACYARRACHRWDSSLDGDRILR</sequence>
<dbReference type="AlphaFoldDB" id="A0A9P3ULL1"/>
<evidence type="ECO:0000313" key="1">
    <source>
        <dbReference type="EMBL" id="GLB39399.1"/>
    </source>
</evidence>
<dbReference type="Proteomes" id="UP001063166">
    <property type="component" value="Unassembled WGS sequence"/>
</dbReference>
<organism evidence="1 2">
    <name type="scientific">Lyophyllum shimeji</name>
    <name type="common">Hon-shimeji</name>
    <name type="synonym">Tricholoma shimeji</name>
    <dbReference type="NCBI Taxonomy" id="47721"/>
    <lineage>
        <taxon>Eukaryota</taxon>
        <taxon>Fungi</taxon>
        <taxon>Dikarya</taxon>
        <taxon>Basidiomycota</taxon>
        <taxon>Agaricomycotina</taxon>
        <taxon>Agaricomycetes</taxon>
        <taxon>Agaricomycetidae</taxon>
        <taxon>Agaricales</taxon>
        <taxon>Tricholomatineae</taxon>
        <taxon>Lyophyllaceae</taxon>
        <taxon>Lyophyllum</taxon>
    </lineage>
</organism>
<comment type="caution">
    <text evidence="1">The sequence shown here is derived from an EMBL/GenBank/DDBJ whole genome shotgun (WGS) entry which is preliminary data.</text>
</comment>
<gene>
    <name evidence="1" type="ORF">LshimejAT787_0605610</name>
</gene>
<evidence type="ECO:0000313" key="2">
    <source>
        <dbReference type="Proteomes" id="UP001063166"/>
    </source>
</evidence>
<proteinExistence type="predicted"/>
<keyword evidence="2" id="KW-1185">Reference proteome</keyword>